<dbReference type="InterPro" id="IPR016176">
    <property type="entry name" value="Cbl-dep_enz_cat"/>
</dbReference>
<evidence type="ECO:0000313" key="8">
    <source>
        <dbReference type="EMBL" id="SLN53395.1"/>
    </source>
</evidence>
<protein>
    <submittedName>
        <fullName evidence="8">Methylmalonyl-CoA mutase</fullName>
    </submittedName>
</protein>
<dbReference type="GO" id="GO:0016866">
    <property type="term" value="F:intramolecular transferase activity"/>
    <property type="evidence" value="ECO:0007669"/>
    <property type="project" value="InterPro"/>
</dbReference>
<evidence type="ECO:0000313" key="9">
    <source>
        <dbReference type="Proteomes" id="UP000193495"/>
    </source>
</evidence>
<evidence type="ECO:0000256" key="5">
    <source>
        <dbReference type="ARBA" id="ARBA00023285"/>
    </source>
</evidence>
<keyword evidence="3" id="KW-0846">Cobalamin</keyword>
<dbReference type="EMBL" id="PYGB01000008">
    <property type="protein sequence ID" value="PSK84938.1"/>
    <property type="molecule type" value="Genomic_DNA"/>
</dbReference>
<proteinExistence type="inferred from homology"/>
<keyword evidence="4" id="KW-0413">Isomerase</keyword>
<dbReference type="PROSITE" id="PS51332">
    <property type="entry name" value="B12_BINDING"/>
    <property type="match status" value="1"/>
</dbReference>
<evidence type="ECO:0000256" key="3">
    <source>
        <dbReference type="ARBA" id="ARBA00022628"/>
    </source>
</evidence>
<dbReference type="InterPro" id="IPR006158">
    <property type="entry name" value="Cobalamin-bd"/>
</dbReference>
<keyword evidence="10" id="KW-1185">Reference proteome</keyword>
<feature type="domain" description="B12-binding" evidence="6">
    <location>
        <begin position="371"/>
        <end position="500"/>
    </location>
</feature>
<dbReference type="InterPro" id="IPR036724">
    <property type="entry name" value="Cobalamin-bd_sf"/>
</dbReference>
<keyword evidence="5" id="KW-0170">Cobalt</keyword>
<gene>
    <name evidence="7" type="ORF">CLV79_108106</name>
    <name evidence="8" type="ORF">LOS8367_02487</name>
</gene>
<dbReference type="Proteomes" id="UP000240624">
    <property type="component" value="Unassembled WGS sequence"/>
</dbReference>
<dbReference type="Pfam" id="PF01642">
    <property type="entry name" value="MM_CoA_mutase"/>
    <property type="match status" value="2"/>
</dbReference>
<dbReference type="Proteomes" id="UP000193495">
    <property type="component" value="Unassembled WGS sequence"/>
</dbReference>
<reference evidence="7 10" key="2">
    <citation type="submission" date="2018-03" db="EMBL/GenBank/DDBJ databases">
        <title>Genomic Encyclopedia of Archaeal and Bacterial Type Strains, Phase II (KMG-II): from individual species to whole genera.</title>
        <authorList>
            <person name="Goeker M."/>
        </authorList>
    </citation>
    <scope>NUCLEOTIDE SEQUENCE [LARGE SCALE GENOMIC DNA]</scope>
    <source>
        <strain evidence="7 10">DSM 29956</strain>
    </source>
</reference>
<comment type="cofactor">
    <cofactor evidence="1">
        <name>adenosylcob(III)alamin</name>
        <dbReference type="ChEBI" id="CHEBI:18408"/>
    </cofactor>
</comment>
<accession>A0A1X6ZK39</accession>
<evidence type="ECO:0000256" key="1">
    <source>
        <dbReference type="ARBA" id="ARBA00001922"/>
    </source>
</evidence>
<dbReference type="PANTHER" id="PTHR48101">
    <property type="entry name" value="METHYLMALONYL-COA MUTASE, MITOCHONDRIAL-RELATED"/>
    <property type="match status" value="1"/>
</dbReference>
<sequence length="505" mass="53684">MTDHRRQPPRPSDAAVLTLRPDLPSRAGFDSDHPLAKGMAAVDGPALSHLGDLAALLPNGDAGPVEIMSDATGPWMLAMLVALTEIRGVARETLRGALCNDVIADAQSPAAPRWSTAAALDLGADTLSWTRRVLPDLRGARLHVSSQGDPVTAMAMALRSGLALLAASSRREKPEHLRAAAQGVEFVMPGDSAQHRAAGAILAALWHDLLVERHGPDFARRDDLVLYRSDAVAPARIENAISAAELREALERVEREAICHSLADTPPPPAAVPEDRTEALARWRRERDGNAVQKSLLALREAAKRGINIMGPSVACAKAGVTTGEWARVLADALPAAEPLLVHEIPAVTNLGDLDDACASIEQAARGLARPVTVLVVRPGLDARPPAGLPLLRAAQDCGVELRDPGPRRLPADIAAAVSRDRPHVLIFAIHSSQSVEMAIESIDALRQAGFGMIPTLCLLGFDCKYATQGEFQTEVHLRAAGEISAQTFLNDLAELVTLRNSGTY</sequence>
<evidence type="ECO:0000313" key="10">
    <source>
        <dbReference type="Proteomes" id="UP000240624"/>
    </source>
</evidence>
<comment type="similarity">
    <text evidence="2">Belongs to the methylmalonyl-CoA mutase family.</text>
</comment>
<organism evidence="8 9">
    <name type="scientific">Limimaricola soesokkakensis</name>
    <dbReference type="NCBI Taxonomy" id="1343159"/>
    <lineage>
        <taxon>Bacteria</taxon>
        <taxon>Pseudomonadati</taxon>
        <taxon>Pseudomonadota</taxon>
        <taxon>Alphaproteobacteria</taxon>
        <taxon>Rhodobacterales</taxon>
        <taxon>Paracoccaceae</taxon>
        <taxon>Limimaricola</taxon>
    </lineage>
</organism>
<dbReference type="InterPro" id="IPR006099">
    <property type="entry name" value="MeMalonylCoA_mutase_a/b_cat"/>
</dbReference>
<dbReference type="GO" id="GO:0046872">
    <property type="term" value="F:metal ion binding"/>
    <property type="evidence" value="ECO:0007669"/>
    <property type="project" value="InterPro"/>
</dbReference>
<name>A0A1X6ZK39_9RHOB</name>
<dbReference type="AlphaFoldDB" id="A0A1X6ZK39"/>
<dbReference type="Gene3D" id="3.20.20.240">
    <property type="entry name" value="Methylmalonyl-CoA mutase"/>
    <property type="match status" value="2"/>
</dbReference>
<dbReference type="SUPFAM" id="SSF52242">
    <property type="entry name" value="Cobalamin (vitamin B12)-binding domain"/>
    <property type="match status" value="1"/>
</dbReference>
<dbReference type="SUPFAM" id="SSF51703">
    <property type="entry name" value="Cobalamin (vitamin B12)-dependent enzymes"/>
    <property type="match status" value="1"/>
</dbReference>
<dbReference type="GO" id="GO:0031419">
    <property type="term" value="F:cobalamin binding"/>
    <property type="evidence" value="ECO:0007669"/>
    <property type="project" value="UniProtKB-KW"/>
</dbReference>
<dbReference type="PANTHER" id="PTHR48101:SF1">
    <property type="entry name" value="METHYLMALONYL-COA MUTASE, LARGE SUBUNIT"/>
    <property type="match status" value="1"/>
</dbReference>
<evidence type="ECO:0000313" key="7">
    <source>
        <dbReference type="EMBL" id="PSK84938.1"/>
    </source>
</evidence>
<dbReference type="EMBL" id="FWFY01000007">
    <property type="protein sequence ID" value="SLN53395.1"/>
    <property type="molecule type" value="Genomic_DNA"/>
</dbReference>
<evidence type="ECO:0000256" key="2">
    <source>
        <dbReference type="ARBA" id="ARBA00008465"/>
    </source>
</evidence>
<reference evidence="8 9" key="1">
    <citation type="submission" date="2017-03" db="EMBL/GenBank/DDBJ databases">
        <authorList>
            <person name="Afonso C.L."/>
            <person name="Miller P.J."/>
            <person name="Scott M.A."/>
            <person name="Spackman E."/>
            <person name="Goraichik I."/>
            <person name="Dimitrov K.M."/>
            <person name="Suarez D.L."/>
            <person name="Swayne D.E."/>
        </authorList>
    </citation>
    <scope>NUCLEOTIDE SEQUENCE [LARGE SCALE GENOMIC DNA]</scope>
    <source>
        <strain evidence="8 9">CECT 8367</strain>
    </source>
</reference>
<evidence type="ECO:0000259" key="6">
    <source>
        <dbReference type="PROSITE" id="PS51332"/>
    </source>
</evidence>
<evidence type="ECO:0000256" key="4">
    <source>
        <dbReference type="ARBA" id="ARBA00023235"/>
    </source>
</evidence>